<keyword evidence="2" id="KW-0812">Transmembrane</keyword>
<evidence type="ECO:0000313" key="4">
    <source>
        <dbReference type="Proteomes" id="UP000196084"/>
    </source>
</evidence>
<feature type="transmembrane region" description="Helical" evidence="2">
    <location>
        <begin position="215"/>
        <end position="234"/>
    </location>
</feature>
<feature type="compositionally biased region" description="Polar residues" evidence="1">
    <location>
        <begin position="1"/>
        <end position="15"/>
    </location>
</feature>
<evidence type="ECO:0000256" key="1">
    <source>
        <dbReference type="SAM" id="MobiDB-lite"/>
    </source>
</evidence>
<feature type="transmembrane region" description="Helical" evidence="2">
    <location>
        <begin position="110"/>
        <end position="132"/>
    </location>
</feature>
<reference evidence="3 4" key="1">
    <citation type="submission" date="2017-02" db="EMBL/GenBank/DDBJ databases">
        <title>Natronthermophilus aegyptiacus gen. nov.,sp. nov., an aerobic, extremely halophilic alkalithermophilic archaeon isolated from the athalassohaline Wadi An Natrun, Egypt.</title>
        <authorList>
            <person name="Zhao B."/>
        </authorList>
    </citation>
    <scope>NUCLEOTIDE SEQUENCE [LARGE SCALE GENOMIC DNA]</scope>
    <source>
        <strain evidence="3 4">CGMCC 1.3597</strain>
    </source>
</reference>
<comment type="caution">
    <text evidence="3">The sequence shown here is derived from an EMBL/GenBank/DDBJ whole genome shotgun (WGS) entry which is preliminary data.</text>
</comment>
<evidence type="ECO:0000256" key="2">
    <source>
        <dbReference type="SAM" id="Phobius"/>
    </source>
</evidence>
<feature type="transmembrane region" description="Helical" evidence="2">
    <location>
        <begin position="240"/>
        <end position="258"/>
    </location>
</feature>
<dbReference type="AlphaFoldDB" id="A0A202EAR7"/>
<evidence type="ECO:0000313" key="3">
    <source>
        <dbReference type="EMBL" id="OVE85334.1"/>
    </source>
</evidence>
<sequence length="270" mass="28457">MTDESPTAATAGQRGTQHRDNADLPAGIAPRALALLRRHPRIFVPFVVVGLFLAGLDQIRQWDPIPTLEAGAGRSALSIEYVGYPRGIGHTAVSLESLIGLEPLSLGWGLLSYGLPVLAIAVASGLAMAWALEVTPRLETLGSVIGFVVIVDLSQRVLGQIPALQEMGLVVGVPVLVTYTYVLVRLFAVPGCLVAGARPAAAVREGWRRTRGHGWTIVSLILVVGLLSWLLASIPHVGPFIGTALVAPLHAALIVAVLETTSDPAKPRPQ</sequence>
<feature type="region of interest" description="Disordered" evidence="1">
    <location>
        <begin position="1"/>
        <end position="23"/>
    </location>
</feature>
<keyword evidence="2" id="KW-0472">Membrane</keyword>
<feature type="transmembrane region" description="Helical" evidence="2">
    <location>
        <begin position="169"/>
        <end position="194"/>
    </location>
</feature>
<accession>A0A202EAR7</accession>
<dbReference type="Proteomes" id="UP000196084">
    <property type="component" value="Unassembled WGS sequence"/>
</dbReference>
<proteinExistence type="predicted"/>
<protein>
    <submittedName>
        <fullName evidence="3">Uncharacterized protein</fullName>
    </submittedName>
</protein>
<keyword evidence="2" id="KW-1133">Transmembrane helix</keyword>
<keyword evidence="4" id="KW-1185">Reference proteome</keyword>
<name>A0A202EAR7_9EURY</name>
<gene>
    <name evidence="3" type="ORF">B2G88_00450</name>
</gene>
<organism evidence="3 4">
    <name type="scientific">Natronolimnobius baerhuensis</name>
    <dbReference type="NCBI Taxonomy" id="253108"/>
    <lineage>
        <taxon>Archaea</taxon>
        <taxon>Methanobacteriati</taxon>
        <taxon>Methanobacteriota</taxon>
        <taxon>Stenosarchaea group</taxon>
        <taxon>Halobacteria</taxon>
        <taxon>Halobacteriales</taxon>
        <taxon>Natrialbaceae</taxon>
        <taxon>Natronolimnobius</taxon>
    </lineage>
</organism>
<dbReference type="EMBL" id="MWPH01000001">
    <property type="protein sequence ID" value="OVE85334.1"/>
    <property type="molecule type" value="Genomic_DNA"/>
</dbReference>
<dbReference type="RefSeq" id="WP_245835263.1">
    <property type="nucleotide sequence ID" value="NZ_MWPH01000001.1"/>
</dbReference>